<dbReference type="InterPro" id="IPR029046">
    <property type="entry name" value="LolA/LolB/LppX"/>
</dbReference>
<proteinExistence type="predicted"/>
<evidence type="ECO:0000256" key="1">
    <source>
        <dbReference type="SAM" id="MobiDB-lite"/>
    </source>
</evidence>
<sequence>MITPLLLVAFPLIGSCFLISSVRADNLPKTAPLNQPLISANPQKNLEPKAIAILKAMSDRLAKARTLQFTAVTTYESPSRLGPALAYHTLSNVILQRPNKLQVISPGDGPASEFYYNGKTLVAFAPTENLVAIAEAPDTIDQALKFAYDTAAIYFPFMDFLVADPYGDIAGDLKTAFYIGQSQVIDGTTTDMIAIATDKVFAQIWIGTKDKLPRMIRAVYRNDPSRLRHQVAFSNWQLDVPISADTFGSTRANSAKPIPFKRPEPEPLEKKPVSKP</sequence>
<gene>
    <name evidence="2" type="ORF">KA717_19940</name>
</gene>
<dbReference type="InterPro" id="IPR019207">
    <property type="entry name" value="DUF2092"/>
</dbReference>
<feature type="compositionally biased region" description="Basic and acidic residues" evidence="1">
    <location>
        <begin position="261"/>
        <end position="276"/>
    </location>
</feature>
<dbReference type="Proteomes" id="UP001065613">
    <property type="component" value="Chromosome"/>
</dbReference>
<dbReference type="AlphaFoldDB" id="A0A977KRR2"/>
<dbReference type="SUPFAM" id="SSF89392">
    <property type="entry name" value="Prokaryotic lipoproteins and lipoprotein localization factors"/>
    <property type="match status" value="1"/>
</dbReference>
<evidence type="ECO:0000313" key="2">
    <source>
        <dbReference type="EMBL" id="UXE58364.1"/>
    </source>
</evidence>
<dbReference type="Pfam" id="PF09865">
    <property type="entry name" value="DUF2092"/>
    <property type="match status" value="1"/>
</dbReference>
<organism evidence="2">
    <name type="scientific">Woronichinia naegeliana WA131</name>
    <dbReference type="NCBI Taxonomy" id="2824559"/>
    <lineage>
        <taxon>Bacteria</taxon>
        <taxon>Bacillati</taxon>
        <taxon>Cyanobacteriota</taxon>
        <taxon>Cyanophyceae</taxon>
        <taxon>Synechococcales</taxon>
        <taxon>Coelosphaeriaceae</taxon>
        <taxon>Woronichinia</taxon>
    </lineage>
</organism>
<feature type="region of interest" description="Disordered" evidence="1">
    <location>
        <begin position="250"/>
        <end position="276"/>
    </location>
</feature>
<dbReference type="EMBL" id="CP073041">
    <property type="protein sequence ID" value="UXE58364.1"/>
    <property type="molecule type" value="Genomic_DNA"/>
</dbReference>
<dbReference type="Gene3D" id="2.50.20.10">
    <property type="entry name" value="Lipoprotein localisation LolA/LolB/LppX"/>
    <property type="match status" value="1"/>
</dbReference>
<dbReference type="KEGG" id="wna:KA717_19940"/>
<name>A0A977KRR2_9CYAN</name>
<accession>A0A977KRR2</accession>
<reference evidence="2" key="1">
    <citation type="submission" date="2021-04" db="EMBL/GenBank/DDBJ databases">
        <title>Genome sequence of Woronichinia naegeliana from Washington state freshwater lake bloom.</title>
        <authorList>
            <person name="Dreher T.W."/>
        </authorList>
    </citation>
    <scope>NUCLEOTIDE SEQUENCE</scope>
    <source>
        <strain evidence="2">WA131</strain>
    </source>
</reference>
<protein>
    <submittedName>
        <fullName evidence="2">DUF2092 domain-containing protein</fullName>
    </submittedName>
</protein>